<evidence type="ECO:0000313" key="12">
    <source>
        <dbReference type="EMBL" id="KAF3079068.1"/>
    </source>
</evidence>
<dbReference type="EMBL" id="WIQW01000160">
    <property type="protein sequence ID" value="KAF3079068.1"/>
    <property type="molecule type" value="Genomic_DNA"/>
</dbReference>
<keyword evidence="3 9" id="KW-0732">Signal</keyword>
<dbReference type="Proteomes" id="UP000475325">
    <property type="component" value="Unassembled WGS sequence"/>
</dbReference>
<evidence type="ECO:0000313" key="15">
    <source>
        <dbReference type="Proteomes" id="UP000480548"/>
    </source>
</evidence>
<keyword evidence="5 7" id="KW-0720">Serine protease</keyword>
<evidence type="ECO:0000256" key="8">
    <source>
        <dbReference type="RuleBase" id="RU003355"/>
    </source>
</evidence>
<dbReference type="Gene3D" id="3.40.50.200">
    <property type="entry name" value="Peptidase S8/S53 domain"/>
    <property type="match status" value="2"/>
</dbReference>
<dbReference type="PRINTS" id="PR00723">
    <property type="entry name" value="SUBTILISIN"/>
</dbReference>
<dbReference type="Proteomes" id="UP000480548">
    <property type="component" value="Unassembled WGS sequence"/>
</dbReference>
<feature type="active site" description="Charge relay system" evidence="6 7">
    <location>
        <position position="203"/>
    </location>
</feature>
<dbReference type="InterPro" id="IPR023827">
    <property type="entry name" value="Peptidase_S8_Asp-AS"/>
</dbReference>
<dbReference type="InterPro" id="IPR000209">
    <property type="entry name" value="Peptidase_S8/S53_dom"/>
</dbReference>
<dbReference type="PROSITE" id="PS51892">
    <property type="entry name" value="SUBTILASE"/>
    <property type="match status" value="1"/>
</dbReference>
<feature type="active site" description="Charge relay system" evidence="6 7">
    <location>
        <position position="533"/>
    </location>
</feature>
<comment type="caution">
    <text evidence="13">The sequence shown here is derived from an EMBL/GenBank/DDBJ whole genome shotgun (WGS) entry which is preliminary data.</text>
</comment>
<evidence type="ECO:0000256" key="5">
    <source>
        <dbReference type="ARBA" id="ARBA00022825"/>
    </source>
</evidence>
<organism evidence="13 15">
    <name type="scientific">Orbilia oligospora</name>
    <name type="common">Nematode-trapping fungus</name>
    <name type="synonym">Arthrobotrys oligospora</name>
    <dbReference type="NCBI Taxonomy" id="2813651"/>
    <lineage>
        <taxon>Eukaryota</taxon>
        <taxon>Fungi</taxon>
        <taxon>Dikarya</taxon>
        <taxon>Ascomycota</taxon>
        <taxon>Pezizomycotina</taxon>
        <taxon>Orbiliomycetes</taxon>
        <taxon>Orbiliales</taxon>
        <taxon>Orbiliaceae</taxon>
        <taxon>Orbilia</taxon>
    </lineage>
</organism>
<protein>
    <recommendedName>
        <fullName evidence="16">Peptidase S8/S53 domain-containing protein</fullName>
    </recommendedName>
</protein>
<dbReference type="Pfam" id="PF00082">
    <property type="entry name" value="Peptidase_S8"/>
    <property type="match status" value="1"/>
</dbReference>
<dbReference type="InterPro" id="IPR036852">
    <property type="entry name" value="Peptidase_S8/S53_dom_sf"/>
</dbReference>
<dbReference type="GO" id="GO:0016020">
    <property type="term" value="C:membrane"/>
    <property type="evidence" value="ECO:0007669"/>
    <property type="project" value="InterPro"/>
</dbReference>
<dbReference type="InterPro" id="IPR034187">
    <property type="entry name" value="Peptidases_S8_5"/>
</dbReference>
<evidence type="ECO:0000256" key="9">
    <source>
        <dbReference type="SAM" id="SignalP"/>
    </source>
</evidence>
<evidence type="ECO:0000256" key="1">
    <source>
        <dbReference type="ARBA" id="ARBA00011073"/>
    </source>
</evidence>
<evidence type="ECO:0000256" key="4">
    <source>
        <dbReference type="ARBA" id="ARBA00022801"/>
    </source>
</evidence>
<feature type="domain" description="Peptidase S8/S53" evidence="10">
    <location>
        <begin position="145"/>
        <end position="570"/>
    </location>
</feature>
<reference evidence="14 15" key="1">
    <citation type="submission" date="2019-06" db="EMBL/GenBank/DDBJ databases">
        <authorList>
            <person name="Palmer J.M."/>
        </authorList>
    </citation>
    <scope>NUCLEOTIDE SEQUENCE [LARGE SCALE GENOMIC DNA]</scope>
    <source>
        <strain evidence="12 14">TWF102</strain>
        <strain evidence="13 15">TWF703</strain>
    </source>
</reference>
<accession>A0A7C8NDA7</accession>
<evidence type="ECO:0008006" key="16">
    <source>
        <dbReference type="Google" id="ProtNLM"/>
    </source>
</evidence>
<evidence type="ECO:0000256" key="7">
    <source>
        <dbReference type="PROSITE-ProRule" id="PRU01240"/>
    </source>
</evidence>
<dbReference type="PROSITE" id="PS00138">
    <property type="entry name" value="SUBTILASE_SER"/>
    <property type="match status" value="1"/>
</dbReference>
<dbReference type="GO" id="GO:0006508">
    <property type="term" value="P:proteolysis"/>
    <property type="evidence" value="ECO:0007669"/>
    <property type="project" value="UniProtKB-KW"/>
</dbReference>
<dbReference type="EMBL" id="WIQZ01000151">
    <property type="protein sequence ID" value="KAF3120496.1"/>
    <property type="molecule type" value="Genomic_DNA"/>
</dbReference>
<dbReference type="PANTHER" id="PTHR43806:SF66">
    <property type="entry name" value="SERIN ENDOPEPTIDASE"/>
    <property type="match status" value="1"/>
</dbReference>
<gene>
    <name evidence="12" type="ORF">TWF102_003154</name>
    <name evidence="13" type="ORF">TWF703_002589</name>
</gene>
<keyword evidence="4 7" id="KW-0378">Hydrolase</keyword>
<dbReference type="InterPro" id="IPR023828">
    <property type="entry name" value="Peptidase_S8_Ser-AS"/>
</dbReference>
<comment type="similarity">
    <text evidence="1 7 8">Belongs to the peptidase S8 family.</text>
</comment>
<dbReference type="PROSITE" id="PS00137">
    <property type="entry name" value="SUBTILASE_HIS"/>
    <property type="match status" value="1"/>
</dbReference>
<evidence type="ECO:0000313" key="13">
    <source>
        <dbReference type="EMBL" id="KAF3120496.1"/>
    </source>
</evidence>
<proteinExistence type="inferred from homology"/>
<dbReference type="SUPFAM" id="SSF52743">
    <property type="entry name" value="Subtilisin-like"/>
    <property type="match status" value="1"/>
</dbReference>
<feature type="chain" id="PRO_5036398223" description="Peptidase S8/S53 domain-containing protein" evidence="9">
    <location>
        <begin position="19"/>
        <end position="885"/>
    </location>
</feature>
<evidence type="ECO:0000256" key="3">
    <source>
        <dbReference type="ARBA" id="ARBA00022729"/>
    </source>
</evidence>
<sequence>MLLKIAFAFAGLLSHAVAERFVPGAYIAEIKGINANGFLNKARTSGIKIRHRMTLNQDTSIFNGVSFKLEDDTPENRAIINSWGEVVELFPLRIYDLAAPAADPAAADQIFRGITKVLGKRSPDNVYPPHVQGNVHQLHAKGLDGQGIRVAVVDTGIDYRHPSLGGGFGLGFKVEFGTDLVGDSYNGENTPVPDNDPIDCAGHGTHVAGILAAVDEQYQFTGVAPNVTLGAYKVFGCPSVGTTDEVLISAFCRAVNDKADIISASISASSGWGEAAWSRAVTRIVEEKGIPCTIAGGNAGGEGLFYAGAASDAAGAISVCSVNNLVIPVIFPTARFSSSSVQNAQFPFRTLTLKFPAESFELYVPIGDDGQISDACTGLPADVDITHKIVVIRRGNCNVQVKVNAVTERLPPSTHFPPEFPARIMFISNDTDTFSPGIDGYVYASITTPATGELWRVLASQGKSISVSFEVNPPISIEILDNPTTGGSISPGNSWGPTNRLNQRPHICAPGGNILSTSRLTLNQGYAVLSGTSMATPYIAGVIALYLQKARAEGRTHVPPAEIRIGLTTTGRPLVFSNGIENSNFLSPVAQQGGGMIDAYQFLHSKTAVDTDFLEFNDTSDRHFRKAISFKITNIGDAEAFYDLTDISGPTAYTTMKDSTIPQLFPPDMIQSFAAVDIEPAALRIKKGQSKRVTVRVTPPSDLDTPRIPVYGGWIKIVRNGLDTDSIRIPYMGVAADMKSFEVTNFEQGYPKLLNYRSEGSTETGATEPPVLAWSLVLGSAVVRIDVVSVSDKSANDIRIFSADNITGSVPGYPLYWNPRSGRDKETQVSWDGQVVKEEGGSPIPVPAGTYQFIYRALRIGGSNSTGRDYDRRVSDKFVWSPANL</sequence>
<keyword evidence="2 7" id="KW-0645">Protease</keyword>
<dbReference type="InterPro" id="IPR050131">
    <property type="entry name" value="Peptidase_S8_subtilisin-like"/>
</dbReference>
<feature type="active site" description="Charge relay system" evidence="6 7">
    <location>
        <position position="154"/>
    </location>
</feature>
<evidence type="ECO:0000259" key="10">
    <source>
        <dbReference type="Pfam" id="PF00082"/>
    </source>
</evidence>
<feature type="domain" description="C5a peptidase/Subtilisin-like protease SBT2-like Fn3-like" evidence="11">
    <location>
        <begin position="615"/>
        <end position="732"/>
    </location>
</feature>
<evidence type="ECO:0000256" key="2">
    <source>
        <dbReference type="ARBA" id="ARBA00022670"/>
    </source>
</evidence>
<dbReference type="Pfam" id="PF06280">
    <property type="entry name" value="fn3_5"/>
    <property type="match status" value="1"/>
</dbReference>
<dbReference type="AlphaFoldDB" id="A0A7C8NDA7"/>
<dbReference type="InterPro" id="IPR015500">
    <property type="entry name" value="Peptidase_S8_subtilisin-rel"/>
</dbReference>
<dbReference type="PROSITE" id="PS00136">
    <property type="entry name" value="SUBTILASE_ASP"/>
    <property type="match status" value="1"/>
</dbReference>
<dbReference type="PANTHER" id="PTHR43806">
    <property type="entry name" value="PEPTIDASE S8"/>
    <property type="match status" value="1"/>
</dbReference>
<evidence type="ECO:0000256" key="6">
    <source>
        <dbReference type="PIRSR" id="PIRSR615500-1"/>
    </source>
</evidence>
<dbReference type="CDD" id="cd07489">
    <property type="entry name" value="Peptidases_S8_5"/>
    <property type="match status" value="1"/>
</dbReference>
<feature type="signal peptide" evidence="9">
    <location>
        <begin position="1"/>
        <end position="18"/>
    </location>
</feature>
<dbReference type="InterPro" id="IPR010435">
    <property type="entry name" value="C5a/SBT2-like_Fn3"/>
</dbReference>
<dbReference type="GO" id="GO:0004252">
    <property type="term" value="F:serine-type endopeptidase activity"/>
    <property type="evidence" value="ECO:0007669"/>
    <property type="project" value="UniProtKB-UniRule"/>
</dbReference>
<name>A0A7C8NDA7_ORBOL</name>
<evidence type="ECO:0000259" key="11">
    <source>
        <dbReference type="Pfam" id="PF06280"/>
    </source>
</evidence>
<dbReference type="InterPro" id="IPR022398">
    <property type="entry name" value="Peptidase_S8_His-AS"/>
</dbReference>
<evidence type="ECO:0000313" key="14">
    <source>
        <dbReference type="Proteomes" id="UP000475325"/>
    </source>
</evidence>